<evidence type="ECO:0000313" key="9">
    <source>
        <dbReference type="Proteomes" id="UP001412067"/>
    </source>
</evidence>
<feature type="domain" description="SMP-LTD" evidence="7">
    <location>
        <begin position="111"/>
        <end position="270"/>
    </location>
</feature>
<evidence type="ECO:0000313" key="8">
    <source>
        <dbReference type="EMBL" id="KAK8964924.1"/>
    </source>
</evidence>
<evidence type="ECO:0000256" key="3">
    <source>
        <dbReference type="ARBA" id="ARBA00023055"/>
    </source>
</evidence>
<comment type="subcellular location">
    <subcellularLocation>
        <location evidence="1">Membrane</location>
    </subcellularLocation>
</comment>
<sequence>MEIWGRLRETELERERDSDMPRKGLRNLYAKEAVKFLSHVVEEKPLLPFLVPLGFFAWAIERWLVPFSNWIPLAFAVWATIEYGRFRRQLLIEGMNTRWRQLILHTTPVTPFEPCEWLNKLLLEVWPNYMEPKLSNKLSSMVERRLKHRKPKLIEKLELQEFSLGSCPPSLGQHGVHWISSGEQSVMHLGFDWDTNEMSVMLLAKLAKPLVGTARIVINSIHIKGNGPSANIIDRTMIVSGDECELSPPLARGVENPPNSALSREPRASG</sequence>
<organism evidence="8 9">
    <name type="scientific">Platanthera guangdongensis</name>
    <dbReference type="NCBI Taxonomy" id="2320717"/>
    <lineage>
        <taxon>Eukaryota</taxon>
        <taxon>Viridiplantae</taxon>
        <taxon>Streptophyta</taxon>
        <taxon>Embryophyta</taxon>
        <taxon>Tracheophyta</taxon>
        <taxon>Spermatophyta</taxon>
        <taxon>Magnoliopsida</taxon>
        <taxon>Liliopsida</taxon>
        <taxon>Asparagales</taxon>
        <taxon>Orchidaceae</taxon>
        <taxon>Orchidoideae</taxon>
        <taxon>Orchideae</taxon>
        <taxon>Orchidinae</taxon>
        <taxon>Platanthera</taxon>
    </lineage>
</organism>
<dbReference type="PANTHER" id="PTHR47264:SF3">
    <property type="entry name" value="SYNAPTOTAGMIN-5 ISOFORM X1"/>
    <property type="match status" value="1"/>
</dbReference>
<evidence type="ECO:0000259" key="7">
    <source>
        <dbReference type="PROSITE" id="PS51847"/>
    </source>
</evidence>
<protein>
    <recommendedName>
        <fullName evidence="7">SMP-LTD domain-containing protein</fullName>
    </recommendedName>
</protein>
<proteinExistence type="predicted"/>
<dbReference type="Proteomes" id="UP001412067">
    <property type="component" value="Unassembled WGS sequence"/>
</dbReference>
<keyword evidence="9" id="KW-1185">Reference proteome</keyword>
<dbReference type="InterPro" id="IPR031468">
    <property type="entry name" value="SMP_LBD"/>
</dbReference>
<evidence type="ECO:0000256" key="5">
    <source>
        <dbReference type="ARBA" id="ARBA00023136"/>
    </source>
</evidence>
<evidence type="ECO:0000256" key="4">
    <source>
        <dbReference type="ARBA" id="ARBA00023121"/>
    </source>
</evidence>
<keyword evidence="3" id="KW-0445">Lipid transport</keyword>
<evidence type="ECO:0000256" key="6">
    <source>
        <dbReference type="SAM" id="MobiDB-lite"/>
    </source>
</evidence>
<dbReference type="PANTHER" id="PTHR47264">
    <property type="entry name" value="OS01G0128800 PROTEIN"/>
    <property type="match status" value="1"/>
</dbReference>
<evidence type="ECO:0000256" key="2">
    <source>
        <dbReference type="ARBA" id="ARBA00022448"/>
    </source>
</evidence>
<accession>A0ABR2MMV1</accession>
<keyword evidence="2" id="KW-0813">Transport</keyword>
<comment type="caution">
    <text evidence="8">The sequence shown here is derived from an EMBL/GenBank/DDBJ whole genome shotgun (WGS) entry which is preliminary data.</text>
</comment>
<keyword evidence="4" id="KW-0446">Lipid-binding</keyword>
<evidence type="ECO:0000256" key="1">
    <source>
        <dbReference type="ARBA" id="ARBA00004370"/>
    </source>
</evidence>
<dbReference type="EMBL" id="JBBWWR010000006">
    <property type="protein sequence ID" value="KAK8964924.1"/>
    <property type="molecule type" value="Genomic_DNA"/>
</dbReference>
<feature type="region of interest" description="Disordered" evidence="6">
    <location>
        <begin position="249"/>
        <end position="270"/>
    </location>
</feature>
<keyword evidence="5" id="KW-0472">Membrane</keyword>
<gene>
    <name evidence="8" type="ORF">KSP40_PGU003101</name>
</gene>
<name>A0ABR2MMV1_9ASPA</name>
<reference evidence="8 9" key="1">
    <citation type="journal article" date="2022" name="Nat. Plants">
        <title>Genomes of leafy and leafless Platanthera orchids illuminate the evolution of mycoheterotrophy.</title>
        <authorList>
            <person name="Li M.H."/>
            <person name="Liu K.W."/>
            <person name="Li Z."/>
            <person name="Lu H.C."/>
            <person name="Ye Q.L."/>
            <person name="Zhang D."/>
            <person name="Wang J.Y."/>
            <person name="Li Y.F."/>
            <person name="Zhong Z.M."/>
            <person name="Liu X."/>
            <person name="Yu X."/>
            <person name="Liu D.K."/>
            <person name="Tu X.D."/>
            <person name="Liu B."/>
            <person name="Hao Y."/>
            <person name="Liao X.Y."/>
            <person name="Jiang Y.T."/>
            <person name="Sun W.H."/>
            <person name="Chen J."/>
            <person name="Chen Y.Q."/>
            <person name="Ai Y."/>
            <person name="Zhai J.W."/>
            <person name="Wu S.S."/>
            <person name="Zhou Z."/>
            <person name="Hsiao Y.Y."/>
            <person name="Wu W.L."/>
            <person name="Chen Y.Y."/>
            <person name="Lin Y.F."/>
            <person name="Hsu J.L."/>
            <person name="Li C.Y."/>
            <person name="Wang Z.W."/>
            <person name="Zhao X."/>
            <person name="Zhong W.Y."/>
            <person name="Ma X.K."/>
            <person name="Ma L."/>
            <person name="Huang J."/>
            <person name="Chen G.Z."/>
            <person name="Huang M.Z."/>
            <person name="Huang L."/>
            <person name="Peng D.H."/>
            <person name="Luo Y.B."/>
            <person name="Zou S.Q."/>
            <person name="Chen S.P."/>
            <person name="Lan S."/>
            <person name="Tsai W.C."/>
            <person name="Van de Peer Y."/>
            <person name="Liu Z.J."/>
        </authorList>
    </citation>
    <scope>NUCLEOTIDE SEQUENCE [LARGE SCALE GENOMIC DNA]</scope>
    <source>
        <strain evidence="8">Lor288</strain>
    </source>
</reference>
<dbReference type="PROSITE" id="PS51847">
    <property type="entry name" value="SMP"/>
    <property type="match status" value="1"/>
</dbReference>